<dbReference type="GO" id="GO:0045292">
    <property type="term" value="P:mRNA cis splicing, via spliceosome"/>
    <property type="evidence" value="ECO:0007669"/>
    <property type="project" value="TreeGrafter"/>
</dbReference>
<name>A0A1E3J2S8_9TREE</name>
<proteinExistence type="inferred from homology"/>
<feature type="compositionally biased region" description="Basic residues" evidence="4">
    <location>
        <begin position="295"/>
        <end position="307"/>
    </location>
</feature>
<feature type="region of interest" description="Disordered" evidence="4">
    <location>
        <begin position="52"/>
        <end position="145"/>
    </location>
</feature>
<dbReference type="RefSeq" id="XP_019031150.1">
    <property type="nucleotide sequence ID" value="XM_019176675.1"/>
</dbReference>
<feature type="compositionally biased region" description="Basic and acidic residues" evidence="4">
    <location>
        <begin position="120"/>
        <end position="145"/>
    </location>
</feature>
<sequence>MGSKTESISLEETNKHRAALGLSLIGVAPEGGEGEGAEVPEDRDAIAEANYAQRREDMAREKKEKETRERIEKARNKAAYNAKMKGSTLSQPSTDDSLSAKDWIKKQKKREKQRQQQLAKQRELDQAEADRIAEEGYGEEDLKGLKVGHEAEEFEEGEDVILTLKDSGILGGEEDELQNVNLAEDAKIKAARERKRKAQAAYTGYDDEEFEDEGRIGERGSVLAKYDEDYANLGKGGGLKSEGFRLGGAVVEKKIKADEDVEMGSAPAQKVKLNLDYAKEFEVSDYAKEGDAGFKKPKKKKAKRSTRRAQDDEDEMAVDGEPTFTRRVVEDGPENLVDDDDLQAALARTRRANAKKKPRAKPEDIAAQIAQQREEEDRKPKIEQDAEAESGLITLDDTSEFVRNVSLDSRALPVKRERLSPAPSSTPAPAGPSDTAAATQERVTVKIERPEEGELDEDEEMTEEDQELAEMAAREGLSLEEYRQKIDNQMVEMAALQAAQAEKDKENEPEPTVGQGMAGVLALLKHQGALKSRTAEDEEREKVQKQKDLWLADYRRRMAQRELEKIRSRGGDKDQAQREWENRMREQQEAKDALEIYRNYKPDVQINYHDEFGRQMTPKEAWKSLSHKFHGKTSGRMKTEKRLKKIEEERKQLSMNSSDTPLGMTNAFNRRQQATGEAHMVLSVGNKQSVQSSGSKKR</sequence>
<dbReference type="GO" id="GO:0000481">
    <property type="term" value="P:maturation of 5S rRNA"/>
    <property type="evidence" value="ECO:0007669"/>
    <property type="project" value="TreeGrafter"/>
</dbReference>
<dbReference type="InterPro" id="IPR005011">
    <property type="entry name" value="SNU66/SART1"/>
</dbReference>
<feature type="region of interest" description="Disordered" evidence="4">
    <location>
        <begin position="565"/>
        <end position="586"/>
    </location>
</feature>
<gene>
    <name evidence="5" type="ORF">L198_04557</name>
</gene>
<comment type="similarity">
    <text evidence="2">Belongs to the SNU66/SART1 family.</text>
</comment>
<feature type="compositionally biased region" description="Basic residues" evidence="4">
    <location>
        <begin position="348"/>
        <end position="359"/>
    </location>
</feature>
<comment type="subcellular location">
    <subcellularLocation>
        <location evidence="1">Nucleus</location>
    </subcellularLocation>
</comment>
<organism evidence="5 6">
    <name type="scientific">Cryptococcus wingfieldii CBS 7118</name>
    <dbReference type="NCBI Taxonomy" id="1295528"/>
    <lineage>
        <taxon>Eukaryota</taxon>
        <taxon>Fungi</taxon>
        <taxon>Dikarya</taxon>
        <taxon>Basidiomycota</taxon>
        <taxon>Agaricomycotina</taxon>
        <taxon>Tremellomycetes</taxon>
        <taxon>Tremellales</taxon>
        <taxon>Cryptococcaceae</taxon>
        <taxon>Cryptococcus</taxon>
    </lineage>
</organism>
<feature type="compositionally biased region" description="Polar residues" evidence="4">
    <location>
        <begin position="87"/>
        <end position="97"/>
    </location>
</feature>
<evidence type="ECO:0000256" key="4">
    <source>
        <dbReference type="SAM" id="MobiDB-lite"/>
    </source>
</evidence>
<keyword evidence="6" id="KW-1185">Reference proteome</keyword>
<dbReference type="AlphaFoldDB" id="A0A1E3J2S8"/>
<dbReference type="GeneID" id="30193770"/>
<feature type="compositionally biased region" description="Acidic residues" evidence="4">
    <location>
        <begin position="453"/>
        <end position="468"/>
    </location>
</feature>
<accession>A0A1E3J2S8</accession>
<evidence type="ECO:0000313" key="5">
    <source>
        <dbReference type="EMBL" id="ODN95170.1"/>
    </source>
</evidence>
<dbReference type="Pfam" id="PF03343">
    <property type="entry name" value="SART-1"/>
    <property type="match status" value="1"/>
</dbReference>
<dbReference type="OrthoDB" id="5583at2759"/>
<dbReference type="Proteomes" id="UP000094819">
    <property type="component" value="Unassembled WGS sequence"/>
</dbReference>
<reference evidence="5 6" key="1">
    <citation type="submission" date="2016-06" db="EMBL/GenBank/DDBJ databases">
        <title>Evolution of pathogenesis and genome organization in the Tremellales.</title>
        <authorList>
            <person name="Cuomo C."/>
            <person name="Litvintseva A."/>
            <person name="Heitman J."/>
            <person name="Chen Y."/>
            <person name="Sun S."/>
            <person name="Springer D."/>
            <person name="Dromer F."/>
            <person name="Young S."/>
            <person name="Zeng Q."/>
            <person name="Chapman S."/>
            <person name="Gujja S."/>
            <person name="Saif S."/>
            <person name="Birren B."/>
        </authorList>
    </citation>
    <scope>NUCLEOTIDE SEQUENCE [LARGE SCALE GENOMIC DNA]</scope>
    <source>
        <strain evidence="5 6">CBS 7118</strain>
    </source>
</reference>
<dbReference type="EMBL" id="AWGH01000013">
    <property type="protein sequence ID" value="ODN95170.1"/>
    <property type="molecule type" value="Genomic_DNA"/>
</dbReference>
<comment type="caution">
    <text evidence="5">The sequence shown here is derived from an EMBL/GenBank/DDBJ whole genome shotgun (WGS) entry which is preliminary data.</text>
</comment>
<feature type="compositionally biased region" description="Basic and acidic residues" evidence="4">
    <location>
        <begin position="443"/>
        <end position="452"/>
    </location>
</feature>
<dbReference type="GO" id="GO:0046540">
    <property type="term" value="C:U4/U6 x U5 tri-snRNP complex"/>
    <property type="evidence" value="ECO:0007669"/>
    <property type="project" value="TreeGrafter"/>
</dbReference>
<dbReference type="PANTHER" id="PTHR14152:SF5">
    <property type="entry name" value="U4_U6.U5 TRI-SNRNP-ASSOCIATED PROTEIN 1"/>
    <property type="match status" value="1"/>
</dbReference>
<evidence type="ECO:0000256" key="1">
    <source>
        <dbReference type="ARBA" id="ARBA00004123"/>
    </source>
</evidence>
<protein>
    <submittedName>
        <fullName evidence="5">U4/U6.U5 tri-snRNP-associated protein 1</fullName>
    </submittedName>
</protein>
<evidence type="ECO:0000313" key="6">
    <source>
        <dbReference type="Proteomes" id="UP000094819"/>
    </source>
</evidence>
<feature type="compositionally biased region" description="Basic and acidic residues" evidence="4">
    <location>
        <begin position="53"/>
        <end position="75"/>
    </location>
</feature>
<dbReference type="PANTHER" id="PTHR14152">
    <property type="entry name" value="SQUAMOUS CELL CARCINOMA ANTIGEN RECOGNISED BY CYTOTOXIC T LYMPHOCYTES"/>
    <property type="match status" value="1"/>
</dbReference>
<feature type="region of interest" description="Disordered" evidence="4">
    <location>
        <begin position="288"/>
        <end position="470"/>
    </location>
</feature>
<evidence type="ECO:0000256" key="3">
    <source>
        <dbReference type="ARBA" id="ARBA00023242"/>
    </source>
</evidence>
<evidence type="ECO:0000256" key="2">
    <source>
        <dbReference type="ARBA" id="ARBA00006076"/>
    </source>
</evidence>
<feature type="compositionally biased region" description="Acidic residues" evidence="4">
    <location>
        <begin position="331"/>
        <end position="342"/>
    </location>
</feature>
<keyword evidence="3" id="KW-0539">Nucleus</keyword>
<feature type="compositionally biased region" description="Basic and acidic residues" evidence="4">
    <location>
        <begin position="372"/>
        <end position="384"/>
    </location>
</feature>